<comment type="caution">
    <text evidence="1">The sequence shown here is derived from an EMBL/GenBank/DDBJ whole genome shotgun (WGS) entry which is preliminary data.</text>
</comment>
<accession>A0ACC3D4K4</accession>
<name>A0ACC3D4K4_9PEZI</name>
<protein>
    <submittedName>
        <fullName evidence="1">Uncharacterized protein</fullName>
    </submittedName>
</protein>
<proteinExistence type="predicted"/>
<evidence type="ECO:0000313" key="1">
    <source>
        <dbReference type="EMBL" id="KAK3061643.1"/>
    </source>
</evidence>
<dbReference type="Proteomes" id="UP001186974">
    <property type="component" value="Unassembled WGS sequence"/>
</dbReference>
<dbReference type="EMBL" id="JAWDJW010007709">
    <property type="protein sequence ID" value="KAK3061643.1"/>
    <property type="molecule type" value="Genomic_DNA"/>
</dbReference>
<gene>
    <name evidence="1" type="ORF">LTS18_005740</name>
</gene>
<evidence type="ECO:0000313" key="2">
    <source>
        <dbReference type="Proteomes" id="UP001186974"/>
    </source>
</evidence>
<keyword evidence="2" id="KW-1185">Reference proteome</keyword>
<reference evidence="1" key="1">
    <citation type="submission" date="2024-09" db="EMBL/GenBank/DDBJ databases">
        <title>Black Yeasts Isolated from many extreme environments.</title>
        <authorList>
            <person name="Coleine C."/>
            <person name="Stajich J.E."/>
            <person name="Selbmann L."/>
        </authorList>
    </citation>
    <scope>NUCLEOTIDE SEQUENCE</scope>
    <source>
        <strain evidence="1">CCFEE 5737</strain>
    </source>
</reference>
<organism evidence="1 2">
    <name type="scientific">Coniosporium uncinatum</name>
    <dbReference type="NCBI Taxonomy" id="93489"/>
    <lineage>
        <taxon>Eukaryota</taxon>
        <taxon>Fungi</taxon>
        <taxon>Dikarya</taxon>
        <taxon>Ascomycota</taxon>
        <taxon>Pezizomycotina</taxon>
        <taxon>Dothideomycetes</taxon>
        <taxon>Dothideomycetes incertae sedis</taxon>
        <taxon>Coniosporium</taxon>
    </lineage>
</organism>
<sequence length="242" mass="26588">MVSTRTKQYEESEGGVKHAEGTARKRTTSARDSKEEYAATETPSHGKARKQEKTAKPSAVAKSGPQQKAAASGDNKNGIISRLISTYGTLPHIKVRVTANPKERSSQTTLALILYAMMSSARISHQIAQTTLQEVVNAKYHDINVLRSSTWDQRCDVLTKGGYTHYREKISTALGQLAELITDKYESDASKILEAQESSSQEIQDVVGKRLKEIKQLGNVGIGIFFENAQAFFQPIAPFVGE</sequence>